<organism evidence="11 12">
    <name type="scientific">Eragrostis curvula</name>
    <name type="common">weeping love grass</name>
    <dbReference type="NCBI Taxonomy" id="38414"/>
    <lineage>
        <taxon>Eukaryota</taxon>
        <taxon>Viridiplantae</taxon>
        <taxon>Streptophyta</taxon>
        <taxon>Embryophyta</taxon>
        <taxon>Tracheophyta</taxon>
        <taxon>Spermatophyta</taxon>
        <taxon>Magnoliopsida</taxon>
        <taxon>Liliopsida</taxon>
        <taxon>Poales</taxon>
        <taxon>Poaceae</taxon>
        <taxon>PACMAD clade</taxon>
        <taxon>Chloridoideae</taxon>
        <taxon>Eragrostideae</taxon>
        <taxon>Eragrostidinae</taxon>
        <taxon>Eragrostis</taxon>
    </lineage>
</organism>
<dbReference type="PANTHER" id="PTHR27005:SF162">
    <property type="entry name" value="OS11G0691500 PROTEIN"/>
    <property type="match status" value="1"/>
</dbReference>
<name>A0A5J9UJU5_9POAL</name>
<evidence type="ECO:0000256" key="4">
    <source>
        <dbReference type="ARBA" id="ARBA00022840"/>
    </source>
</evidence>
<dbReference type="Pfam" id="PF13947">
    <property type="entry name" value="GUB_WAK_bind"/>
    <property type="match status" value="1"/>
</dbReference>
<dbReference type="SUPFAM" id="SSF56112">
    <property type="entry name" value="Protein kinase-like (PK-like)"/>
    <property type="match status" value="1"/>
</dbReference>
<evidence type="ECO:0000256" key="5">
    <source>
        <dbReference type="ARBA" id="ARBA00023157"/>
    </source>
</evidence>
<evidence type="ECO:0000256" key="1">
    <source>
        <dbReference type="ARBA" id="ARBA00004479"/>
    </source>
</evidence>
<keyword evidence="3 7" id="KW-0547">Nucleotide-binding</keyword>
<dbReference type="PROSITE" id="PS50011">
    <property type="entry name" value="PROTEIN_KINASE_DOM"/>
    <property type="match status" value="1"/>
</dbReference>
<keyword evidence="8" id="KW-1133">Transmembrane helix</keyword>
<protein>
    <recommendedName>
        <fullName evidence="10">Protein kinase domain-containing protein</fullName>
    </recommendedName>
</protein>
<evidence type="ECO:0000313" key="11">
    <source>
        <dbReference type="EMBL" id="TVU23558.1"/>
    </source>
</evidence>
<keyword evidence="12" id="KW-1185">Reference proteome</keyword>
<keyword evidence="8" id="KW-0812">Transmembrane</keyword>
<dbReference type="Proteomes" id="UP000324897">
    <property type="component" value="Chromosome 2"/>
</dbReference>
<feature type="domain" description="Protein kinase" evidence="10">
    <location>
        <begin position="370"/>
        <end position="652"/>
    </location>
</feature>
<dbReference type="InterPro" id="IPR000719">
    <property type="entry name" value="Prot_kinase_dom"/>
</dbReference>
<dbReference type="GO" id="GO:0030247">
    <property type="term" value="F:polysaccharide binding"/>
    <property type="evidence" value="ECO:0007669"/>
    <property type="project" value="InterPro"/>
</dbReference>
<dbReference type="InterPro" id="IPR017441">
    <property type="entry name" value="Protein_kinase_ATP_BS"/>
</dbReference>
<keyword evidence="2 9" id="KW-0732">Signal</keyword>
<dbReference type="InterPro" id="IPR011009">
    <property type="entry name" value="Kinase-like_dom_sf"/>
</dbReference>
<feature type="binding site" evidence="7">
    <location>
        <position position="398"/>
    </location>
    <ligand>
        <name>ATP</name>
        <dbReference type="ChEBI" id="CHEBI:30616"/>
    </ligand>
</feature>
<evidence type="ECO:0000259" key="10">
    <source>
        <dbReference type="PROSITE" id="PS50011"/>
    </source>
</evidence>
<dbReference type="OrthoDB" id="10060424at2759"/>
<dbReference type="GO" id="GO:0007166">
    <property type="term" value="P:cell surface receptor signaling pathway"/>
    <property type="evidence" value="ECO:0007669"/>
    <property type="project" value="InterPro"/>
</dbReference>
<dbReference type="PROSITE" id="PS00107">
    <property type="entry name" value="PROTEIN_KINASE_ATP"/>
    <property type="match status" value="1"/>
</dbReference>
<comment type="caution">
    <text evidence="11">The sequence shown here is derived from an EMBL/GenBank/DDBJ whole genome shotgun (WGS) entry which is preliminary data.</text>
</comment>
<dbReference type="Gene3D" id="1.10.510.10">
    <property type="entry name" value="Transferase(Phosphotransferase) domain 1"/>
    <property type="match status" value="1"/>
</dbReference>
<evidence type="ECO:0000256" key="8">
    <source>
        <dbReference type="SAM" id="Phobius"/>
    </source>
</evidence>
<feature type="signal peptide" evidence="9">
    <location>
        <begin position="1"/>
        <end position="28"/>
    </location>
</feature>
<proteinExistence type="predicted"/>
<dbReference type="GO" id="GO:0005886">
    <property type="term" value="C:plasma membrane"/>
    <property type="evidence" value="ECO:0007669"/>
    <property type="project" value="TreeGrafter"/>
</dbReference>
<dbReference type="Pfam" id="PF07714">
    <property type="entry name" value="PK_Tyr_Ser-Thr"/>
    <property type="match status" value="1"/>
</dbReference>
<feature type="chain" id="PRO_5023943954" description="Protein kinase domain-containing protein" evidence="9">
    <location>
        <begin position="29"/>
        <end position="658"/>
    </location>
</feature>
<feature type="non-terminal residue" evidence="11">
    <location>
        <position position="1"/>
    </location>
</feature>
<evidence type="ECO:0000256" key="7">
    <source>
        <dbReference type="PROSITE-ProRule" id="PRU10141"/>
    </source>
</evidence>
<dbReference type="InterPro" id="IPR025287">
    <property type="entry name" value="WAK_GUB"/>
</dbReference>
<sequence>MAQELWILLSPALVVVVVISHLVVLAAASESLAIPRPDCPSKCGDIEVPFPFGIGEGCAIQTSGSGNSFTLTCNDSFSPPRLIQGRNLEVINITLETGEMRIDGDVSYICFSSNDTVSSIWASGITLRSFTLSKTRNVFTVIGCSTHAYMEGRTLFTGCISSCESLDDAAQDDVECAGLGCCQIGVPGNIKELGVNWGGKNGFVNPAWNYSPCNYAFVSEKGSYRFHREDLVVDGNNSFINRVGTGFPTVLDWAIRDNGSCSGVPGTSVTPACVSDHSYCVNATQGDGYLCKCSDGYQGNPYVKGGCTVPVCVFAAILVAIVLLAVLLWFVLTEHKRRQRKGFFDKNGGKLLKGAGIHIYTEDEMKMITKQYSEPIGGGNFGKVFMGIIEGDQRVAVKRAIVQDSSKIQEGGEFVDEITFQFQMRHPNMVRLVGCCLETDVPMLVFEFIPNGSLADVLHGDAGMRRPLSLLQRLDIAIGSAEALRYMHYSHVGGHHKRIHGDVKPANILLDNDLKPKVSDFGSSKVMSMGSRYVRFVASDMNYVDPVYYKTGRFTEKSDVYSFGVVLLEIITRKPAKYDGSNSLPIDFIKTCKVEGNGRKMYDEEILTDDDPKSIVYIECLDKIAEVAMRCLKEDDDERPNMEEVLEELMRLKLRASG</sequence>
<dbReference type="EMBL" id="RWGY01000013">
    <property type="protein sequence ID" value="TVU23558.1"/>
    <property type="molecule type" value="Genomic_DNA"/>
</dbReference>
<keyword evidence="4 7" id="KW-0067">ATP-binding</keyword>
<dbReference type="InterPro" id="IPR001245">
    <property type="entry name" value="Ser-Thr/Tyr_kinase_cat_dom"/>
</dbReference>
<dbReference type="Gene3D" id="3.30.200.20">
    <property type="entry name" value="Phosphorylase Kinase, domain 1"/>
    <property type="match status" value="1"/>
</dbReference>
<gene>
    <name evidence="11" type="ORF">EJB05_25932</name>
</gene>
<evidence type="ECO:0000256" key="9">
    <source>
        <dbReference type="SAM" id="SignalP"/>
    </source>
</evidence>
<reference evidence="11 12" key="1">
    <citation type="journal article" date="2019" name="Sci. Rep.">
        <title>A high-quality genome of Eragrostis curvula grass provides insights into Poaceae evolution and supports new strategies to enhance forage quality.</title>
        <authorList>
            <person name="Carballo J."/>
            <person name="Santos B.A.C.M."/>
            <person name="Zappacosta D."/>
            <person name="Garbus I."/>
            <person name="Selva J.P."/>
            <person name="Gallo C.A."/>
            <person name="Diaz A."/>
            <person name="Albertini E."/>
            <person name="Caccamo M."/>
            <person name="Echenique V."/>
        </authorList>
    </citation>
    <scope>NUCLEOTIDE SEQUENCE [LARGE SCALE GENOMIC DNA]</scope>
    <source>
        <strain evidence="12">cv. Victoria</strain>
        <tissue evidence="11">Leaf</tissue>
    </source>
</reference>
<evidence type="ECO:0000256" key="2">
    <source>
        <dbReference type="ARBA" id="ARBA00022729"/>
    </source>
</evidence>
<keyword evidence="6" id="KW-0325">Glycoprotein</keyword>
<dbReference type="SMART" id="SM00220">
    <property type="entry name" value="S_TKc"/>
    <property type="match status" value="1"/>
</dbReference>
<keyword evidence="8" id="KW-0472">Membrane</keyword>
<evidence type="ECO:0000256" key="6">
    <source>
        <dbReference type="ARBA" id="ARBA00023180"/>
    </source>
</evidence>
<comment type="subcellular location">
    <subcellularLocation>
        <location evidence="1">Membrane</location>
        <topology evidence="1">Single-pass type I membrane protein</topology>
    </subcellularLocation>
</comment>
<dbReference type="GO" id="GO:0004674">
    <property type="term" value="F:protein serine/threonine kinase activity"/>
    <property type="evidence" value="ECO:0007669"/>
    <property type="project" value="TreeGrafter"/>
</dbReference>
<dbReference type="Gramene" id="TVU23558">
    <property type="protein sequence ID" value="TVU23558"/>
    <property type="gene ID" value="EJB05_25932"/>
</dbReference>
<dbReference type="InterPro" id="IPR045274">
    <property type="entry name" value="WAK-like"/>
</dbReference>
<accession>A0A5J9UJU5</accession>
<dbReference type="GO" id="GO:0005524">
    <property type="term" value="F:ATP binding"/>
    <property type="evidence" value="ECO:0007669"/>
    <property type="project" value="UniProtKB-UniRule"/>
</dbReference>
<evidence type="ECO:0000256" key="3">
    <source>
        <dbReference type="ARBA" id="ARBA00022741"/>
    </source>
</evidence>
<feature type="transmembrane region" description="Helical" evidence="8">
    <location>
        <begin position="313"/>
        <end position="332"/>
    </location>
</feature>
<dbReference type="PANTHER" id="PTHR27005">
    <property type="entry name" value="WALL-ASSOCIATED RECEPTOR KINASE-LIKE 21"/>
    <property type="match status" value="1"/>
</dbReference>
<keyword evidence="5" id="KW-1015">Disulfide bond</keyword>
<evidence type="ECO:0000313" key="12">
    <source>
        <dbReference type="Proteomes" id="UP000324897"/>
    </source>
</evidence>
<dbReference type="AlphaFoldDB" id="A0A5J9UJU5"/>